<dbReference type="STRING" id="1209931.A0A135UGW8"/>
<comment type="caution">
    <text evidence="2">The sequence shown here is derived from an EMBL/GenBank/DDBJ whole genome shotgun (WGS) entry which is preliminary data.</text>
</comment>
<evidence type="ECO:0000256" key="1">
    <source>
        <dbReference type="SAM" id="MobiDB-lite"/>
    </source>
</evidence>
<dbReference type="OrthoDB" id="2913095at2759"/>
<feature type="compositionally biased region" description="Basic and acidic residues" evidence="1">
    <location>
        <begin position="340"/>
        <end position="361"/>
    </location>
</feature>
<feature type="region of interest" description="Disordered" evidence="1">
    <location>
        <begin position="339"/>
        <end position="420"/>
    </location>
</feature>
<accession>A0A135UGW8</accession>
<dbReference type="AlphaFoldDB" id="A0A135UGW8"/>
<evidence type="ECO:0000313" key="3">
    <source>
        <dbReference type="Proteomes" id="UP000070121"/>
    </source>
</evidence>
<sequence>MHLPAGPKNPQRRPFGISICLRTKCTSTQPTEGFGIQKTESNAEKDTEPIIIQRLIRQDPANAELLPSLRCLMCLVEERKADVRALYSYAAENLHEQLRSAVLGPGDNHDEGFSPETATDDESGSTDEEAHATDRSLEEPFLQAQVGGFLTRLFAEDNAIDSLLGFCYPLSDDRRSILEMKELPASWSAWIMDDKAPDLLRRSLSRNTHVRGTPTILDTSFQPYGCPADVYTNTLRAFEKLVDTDLGPGFESFERIRQRKTERPEFEEKVDHTTLPVEKLSKQKEVARDTVLQSLEMMLNEDSSDEYQCFWQLQALFWTLKDFDSAVAAVNMLGSGGIHRACENKRSSGKKQMIEWKRRNELNNNNSSGEFRIGEHEANTAKSQDDAPDTHAAPPPTASSAELAPGEYDDEGQESEKPEEPTYRIGVFHDGCDEDFDNPNGMWTCINECGQVQFDEKCVKTLREGTLKKFMCNKDHLLEKFPEQEFKVENMAKDKVRVNGKLLSLKAWAEIIRKEYVAKASKK</sequence>
<name>A0A135UGW8_9PEZI</name>
<evidence type="ECO:0000313" key="2">
    <source>
        <dbReference type="EMBL" id="KXH59643.1"/>
    </source>
</evidence>
<protein>
    <submittedName>
        <fullName evidence="2">Uncharacterized protein</fullName>
    </submittedName>
</protein>
<keyword evidence="3" id="KW-1185">Reference proteome</keyword>
<organism evidence="2 3">
    <name type="scientific">Colletotrichum salicis</name>
    <dbReference type="NCBI Taxonomy" id="1209931"/>
    <lineage>
        <taxon>Eukaryota</taxon>
        <taxon>Fungi</taxon>
        <taxon>Dikarya</taxon>
        <taxon>Ascomycota</taxon>
        <taxon>Pezizomycotina</taxon>
        <taxon>Sordariomycetes</taxon>
        <taxon>Hypocreomycetidae</taxon>
        <taxon>Glomerellales</taxon>
        <taxon>Glomerellaceae</taxon>
        <taxon>Colletotrichum</taxon>
        <taxon>Colletotrichum acutatum species complex</taxon>
    </lineage>
</organism>
<feature type="compositionally biased region" description="Basic and acidic residues" evidence="1">
    <location>
        <begin position="128"/>
        <end position="137"/>
    </location>
</feature>
<gene>
    <name evidence="2" type="ORF">CSAL01_11656</name>
</gene>
<proteinExistence type="predicted"/>
<dbReference type="Proteomes" id="UP000070121">
    <property type="component" value="Unassembled WGS sequence"/>
</dbReference>
<feature type="compositionally biased region" description="Acidic residues" evidence="1">
    <location>
        <begin position="118"/>
        <end position="127"/>
    </location>
</feature>
<dbReference type="EMBL" id="JFFI01001478">
    <property type="protein sequence ID" value="KXH59643.1"/>
    <property type="molecule type" value="Genomic_DNA"/>
</dbReference>
<feature type="region of interest" description="Disordered" evidence="1">
    <location>
        <begin position="102"/>
        <end position="137"/>
    </location>
</feature>
<reference evidence="2 3" key="1">
    <citation type="submission" date="2014-02" db="EMBL/GenBank/DDBJ databases">
        <title>The genome sequence of Colletotrichum salicis CBS 607.94.</title>
        <authorList>
            <person name="Baroncelli R."/>
            <person name="Thon M.R."/>
        </authorList>
    </citation>
    <scope>NUCLEOTIDE SEQUENCE [LARGE SCALE GENOMIC DNA]</scope>
    <source>
        <strain evidence="2 3">CBS 607.94</strain>
    </source>
</reference>
<feature type="compositionally biased region" description="Basic and acidic residues" evidence="1">
    <location>
        <begin position="372"/>
        <end position="389"/>
    </location>
</feature>